<evidence type="ECO:0000259" key="1">
    <source>
        <dbReference type="Pfam" id="PF16746"/>
    </source>
</evidence>
<dbReference type="SUPFAM" id="SSF103657">
    <property type="entry name" value="BAR/IMD domain-like"/>
    <property type="match status" value="1"/>
</dbReference>
<dbReference type="STRING" id="9643.ENSUAMP00000023176"/>
<dbReference type="GO" id="GO:0005096">
    <property type="term" value="F:GTPase activator activity"/>
    <property type="evidence" value="ECO:0007669"/>
    <property type="project" value="InterPro"/>
</dbReference>
<dbReference type="AlphaFoldDB" id="A0A452RUP4"/>
<accession>A0A452RUP4</accession>
<organism evidence="2 3">
    <name type="scientific">Ursus americanus</name>
    <name type="common">American black bear</name>
    <name type="synonym">Euarctos americanus</name>
    <dbReference type="NCBI Taxonomy" id="9643"/>
    <lineage>
        <taxon>Eukaryota</taxon>
        <taxon>Metazoa</taxon>
        <taxon>Chordata</taxon>
        <taxon>Craniata</taxon>
        <taxon>Vertebrata</taxon>
        <taxon>Euteleostomi</taxon>
        <taxon>Mammalia</taxon>
        <taxon>Eutheria</taxon>
        <taxon>Laurasiatheria</taxon>
        <taxon>Carnivora</taxon>
        <taxon>Caniformia</taxon>
        <taxon>Ursidae</taxon>
        <taxon>Ursus</taxon>
    </lineage>
</organism>
<dbReference type="GeneTree" id="ENSGT00940000159559"/>
<dbReference type="GO" id="GO:0043066">
    <property type="term" value="P:negative regulation of apoptotic process"/>
    <property type="evidence" value="ECO:0007669"/>
    <property type="project" value="TreeGrafter"/>
</dbReference>
<dbReference type="Gene3D" id="1.20.1270.60">
    <property type="entry name" value="Arfaptin homology (AH) domain/BAR domain"/>
    <property type="match status" value="1"/>
</dbReference>
<dbReference type="GO" id="GO:0005829">
    <property type="term" value="C:cytosol"/>
    <property type="evidence" value="ECO:0007669"/>
    <property type="project" value="TreeGrafter"/>
</dbReference>
<dbReference type="GO" id="GO:0007010">
    <property type="term" value="P:cytoskeleton organization"/>
    <property type="evidence" value="ECO:0007669"/>
    <property type="project" value="TreeGrafter"/>
</dbReference>
<feature type="domain" description="BAR" evidence="1">
    <location>
        <begin position="55"/>
        <end position="107"/>
    </location>
</feature>
<dbReference type="InterPro" id="IPR004148">
    <property type="entry name" value="BAR_dom"/>
</dbReference>
<sequence>MRGSILERWDHALSRRQTLNDCATQAPQKLMYTVNKNHEANIYRLTISFFFFLGLSAAQRKFAHSLRDFKFEFIGDAETDDERCIDASLREFSNFLKNLEEQREIMVSFLGP</sequence>
<dbReference type="PANTHER" id="PTHR12552:SF5">
    <property type="entry name" value="RHO GTPASE-ACTIVATING PROTEIN 10"/>
    <property type="match status" value="1"/>
</dbReference>
<protein>
    <recommendedName>
        <fullName evidence="1">BAR domain-containing protein</fullName>
    </recommendedName>
</protein>
<dbReference type="PANTHER" id="PTHR12552">
    <property type="entry name" value="OLIGOPHRENIN 1"/>
    <property type="match status" value="1"/>
</dbReference>
<keyword evidence="3" id="KW-1185">Reference proteome</keyword>
<dbReference type="InterPro" id="IPR047234">
    <property type="entry name" value="GRAF_fam"/>
</dbReference>
<dbReference type="Ensembl" id="ENSUAMT00000025898.1">
    <property type="protein sequence ID" value="ENSUAMP00000023176.1"/>
    <property type="gene ID" value="ENSUAMG00000018181.1"/>
</dbReference>
<dbReference type="Pfam" id="PF16746">
    <property type="entry name" value="BAR_3"/>
    <property type="match status" value="1"/>
</dbReference>
<reference evidence="2" key="2">
    <citation type="submission" date="2025-08" db="UniProtKB">
        <authorList>
            <consortium name="Ensembl"/>
        </authorList>
    </citation>
    <scope>IDENTIFICATION</scope>
</reference>
<dbReference type="Proteomes" id="UP000291022">
    <property type="component" value="Unassembled WGS sequence"/>
</dbReference>
<name>A0A452RUP4_URSAM</name>
<reference evidence="2" key="3">
    <citation type="submission" date="2025-09" db="UniProtKB">
        <authorList>
            <consortium name="Ensembl"/>
        </authorList>
    </citation>
    <scope>IDENTIFICATION</scope>
</reference>
<evidence type="ECO:0000313" key="2">
    <source>
        <dbReference type="Ensembl" id="ENSUAMP00000023176.1"/>
    </source>
</evidence>
<dbReference type="InterPro" id="IPR027267">
    <property type="entry name" value="AH/BAR_dom_sf"/>
</dbReference>
<evidence type="ECO:0000313" key="3">
    <source>
        <dbReference type="Proteomes" id="UP000291022"/>
    </source>
</evidence>
<reference evidence="3" key="1">
    <citation type="submission" date="2016-06" db="EMBL/GenBank/DDBJ databases">
        <title>De novo assembly and RNA-Seq shows season-dependent expression and editing in black bear kidneys.</title>
        <authorList>
            <person name="Korstanje R."/>
            <person name="Srivastava A."/>
            <person name="Sarsani V.K."/>
            <person name="Sheehan S.M."/>
            <person name="Seger R.L."/>
            <person name="Barter M.E."/>
            <person name="Lindqvist C."/>
            <person name="Brody L.C."/>
            <person name="Mullikin J.C."/>
        </authorList>
    </citation>
    <scope>NUCLEOTIDE SEQUENCE [LARGE SCALE GENOMIC DNA]</scope>
</reference>
<proteinExistence type="predicted"/>